<dbReference type="InParanoid" id="G7E3V9"/>
<evidence type="ECO:0000313" key="2">
    <source>
        <dbReference type="EMBL" id="GAA97519.1"/>
    </source>
</evidence>
<reference evidence="2 3" key="2">
    <citation type="journal article" date="2012" name="Open Biol.">
        <title>Characteristics of nucleosomes and linker DNA regions on the genome of the basidiomycete Mixia osmundae revealed by mono- and dinucleosome mapping.</title>
        <authorList>
            <person name="Nishida H."/>
            <person name="Kondo S."/>
            <person name="Matsumoto T."/>
            <person name="Suzuki Y."/>
            <person name="Yoshikawa H."/>
            <person name="Taylor T.D."/>
            <person name="Sugiyama J."/>
        </authorList>
    </citation>
    <scope>NUCLEOTIDE SEQUENCE [LARGE SCALE GENOMIC DNA]</scope>
    <source>
        <strain evidence="3">CBS 9802 / IAM 14324 / JCM 22182 / KY 12970</strain>
    </source>
</reference>
<accession>G7E3V9</accession>
<feature type="chain" id="PRO_5009955771" description="Glycosyltransferase family 31 protein" evidence="1">
    <location>
        <begin position="25"/>
        <end position="496"/>
    </location>
</feature>
<gene>
    <name evidence="2" type="primary">Mo04197</name>
    <name evidence="2" type="ORF">E5Q_04197</name>
</gene>
<dbReference type="AlphaFoldDB" id="G7E3V9"/>
<name>G7E3V9_MIXOS</name>
<dbReference type="Proteomes" id="UP000009131">
    <property type="component" value="Unassembled WGS sequence"/>
</dbReference>
<dbReference type="HOGENOM" id="CLU_038853_0_0_1"/>
<keyword evidence="1" id="KW-0732">Signal</keyword>
<dbReference type="eggNOG" id="KOG2246">
    <property type="taxonomic scope" value="Eukaryota"/>
</dbReference>
<feature type="signal peptide" evidence="1">
    <location>
        <begin position="1"/>
        <end position="24"/>
    </location>
</feature>
<dbReference type="OrthoDB" id="2187549at2759"/>
<evidence type="ECO:0000256" key="1">
    <source>
        <dbReference type="SAM" id="SignalP"/>
    </source>
</evidence>
<reference evidence="2 3" key="1">
    <citation type="journal article" date="2011" name="J. Gen. Appl. Microbiol.">
        <title>Draft genome sequencing of the enigmatic basidiomycete Mixia osmundae.</title>
        <authorList>
            <person name="Nishida H."/>
            <person name="Nagatsuka Y."/>
            <person name="Sugiyama J."/>
        </authorList>
    </citation>
    <scope>NUCLEOTIDE SEQUENCE [LARGE SCALE GENOMIC DNA]</scope>
    <source>
        <strain evidence="3">CBS 9802 / IAM 14324 / JCM 22182 / KY 12970</strain>
    </source>
</reference>
<evidence type="ECO:0008006" key="4">
    <source>
        <dbReference type="Google" id="ProtNLM"/>
    </source>
</evidence>
<organism evidence="2 3">
    <name type="scientific">Mixia osmundae (strain CBS 9802 / IAM 14324 / JCM 22182 / KY 12970)</name>
    <dbReference type="NCBI Taxonomy" id="764103"/>
    <lineage>
        <taxon>Eukaryota</taxon>
        <taxon>Fungi</taxon>
        <taxon>Dikarya</taxon>
        <taxon>Basidiomycota</taxon>
        <taxon>Pucciniomycotina</taxon>
        <taxon>Mixiomycetes</taxon>
        <taxon>Mixiales</taxon>
        <taxon>Mixiaceae</taxon>
        <taxon>Mixia</taxon>
    </lineage>
</organism>
<proteinExistence type="predicted"/>
<dbReference type="EMBL" id="BABT02000126">
    <property type="protein sequence ID" value="GAA97519.1"/>
    <property type="molecule type" value="Genomic_DNA"/>
</dbReference>
<dbReference type="OMA" id="REMSTRM"/>
<evidence type="ECO:0000313" key="3">
    <source>
        <dbReference type="Proteomes" id="UP000009131"/>
    </source>
</evidence>
<dbReference type="RefSeq" id="XP_014570355.1">
    <property type="nucleotide sequence ID" value="XM_014714869.1"/>
</dbReference>
<protein>
    <recommendedName>
        <fullName evidence="4">Glycosyltransferase family 31 protein</fullName>
    </recommendedName>
</protein>
<comment type="caution">
    <text evidence="2">The sequence shown here is derived from an EMBL/GenBank/DDBJ whole genome shotgun (WGS) entry which is preliminary data.</text>
</comment>
<dbReference type="Pfam" id="PF04646">
    <property type="entry name" value="DUF604"/>
    <property type="match status" value="1"/>
</dbReference>
<dbReference type="InterPro" id="IPR006740">
    <property type="entry name" value="DUF604"/>
</dbReference>
<dbReference type="PANTHER" id="PTHR10811">
    <property type="entry name" value="FRINGE-RELATED"/>
    <property type="match status" value="1"/>
</dbReference>
<keyword evidence="3" id="KW-1185">Reference proteome</keyword>
<dbReference type="Gene3D" id="3.90.550.50">
    <property type="match status" value="1"/>
</dbReference>
<dbReference type="STRING" id="764103.G7E3V9"/>
<sequence length="496" mass="56123">MRTKLLSVLLVLSTSLLLFTSWRSTHPSHRIVQLLEYGRHTTISITTDEHTWTFPGTSINDSVPWTSEPLYGSHSVGFGGVLSSQWAALGNSGNPAKAGKAKPGNLSRTLDTYPRQIELAWEAPTVQQLLFSVATKADRAFEFMRLWPHWLQHGSPCQVVLPEEDRMHADSLRANMTQLGLERCILHFSTQDSYDMRVLSQVSIAMDYVRQGSFGTDVTPRWIIVGDDDTFWLDIRSVQRLASQYDSNEMIFMGGVTEAMAQYGAFGIQAYGGAGIIFSVSLAREMSTRMPDCEREFATSFGGDGKLTRCAALAMNRTKEDAMTVVDGLHQLDVPGDNTGMFQSGLPFISIHHFIAAWVDIFPTWISGGDFFVSIDLLRDSVAFLGGDNLFKRFVFNDGRTLLTLGYSITFYSQPLLESDLHSLEYTWAYDGYKLRYPDRPLIPEAPPNWNIKFKERRRQYKRTFFLRRVERLAEDSANFLFEDNSGGQISYIWHT</sequence>